<organism evidence="1 2">
    <name type="scientific">Durusdinium trenchii</name>
    <dbReference type="NCBI Taxonomy" id="1381693"/>
    <lineage>
        <taxon>Eukaryota</taxon>
        <taxon>Sar</taxon>
        <taxon>Alveolata</taxon>
        <taxon>Dinophyceae</taxon>
        <taxon>Suessiales</taxon>
        <taxon>Symbiodiniaceae</taxon>
        <taxon>Durusdinium</taxon>
    </lineage>
</organism>
<protein>
    <submittedName>
        <fullName evidence="1">Uncharacterized protein</fullName>
    </submittedName>
</protein>
<comment type="caution">
    <text evidence="1">The sequence shown here is derived from an EMBL/GenBank/DDBJ whole genome shotgun (WGS) entry which is preliminary data.</text>
</comment>
<sequence>MLAKVPKTLLTQANDSAKQLRRQLMRGAVVVFVTAGLPGKKRGTRSTARMFGAVVQAFDMNDQWCERCRAGASTL</sequence>
<gene>
    <name evidence="1" type="ORF">SCF082_LOCUS38234</name>
</gene>
<dbReference type="Proteomes" id="UP001642464">
    <property type="component" value="Unassembled WGS sequence"/>
</dbReference>
<dbReference type="EMBL" id="CAXAMM010038692">
    <property type="protein sequence ID" value="CAK9080167.1"/>
    <property type="molecule type" value="Genomic_DNA"/>
</dbReference>
<evidence type="ECO:0000313" key="1">
    <source>
        <dbReference type="EMBL" id="CAK9080167.1"/>
    </source>
</evidence>
<accession>A0ABP0PWZ1</accession>
<name>A0ABP0PWZ1_9DINO</name>
<proteinExistence type="predicted"/>
<keyword evidence="2" id="KW-1185">Reference proteome</keyword>
<reference evidence="1 2" key="1">
    <citation type="submission" date="2024-02" db="EMBL/GenBank/DDBJ databases">
        <authorList>
            <person name="Chen Y."/>
            <person name="Shah S."/>
            <person name="Dougan E. K."/>
            <person name="Thang M."/>
            <person name="Chan C."/>
        </authorList>
    </citation>
    <scope>NUCLEOTIDE SEQUENCE [LARGE SCALE GENOMIC DNA]</scope>
</reference>
<evidence type="ECO:0000313" key="2">
    <source>
        <dbReference type="Proteomes" id="UP001642464"/>
    </source>
</evidence>